<reference evidence="6" key="1">
    <citation type="journal article" date="2019" name="Int. J. Syst. Evol. Microbiol.">
        <title>The Global Catalogue of Microorganisms (GCM) 10K type strain sequencing project: providing services to taxonomists for standard genome sequencing and annotation.</title>
        <authorList>
            <consortium name="The Broad Institute Genomics Platform"/>
            <consortium name="The Broad Institute Genome Sequencing Center for Infectious Disease"/>
            <person name="Wu L."/>
            <person name="Ma J."/>
        </authorList>
    </citation>
    <scope>NUCLEOTIDE SEQUENCE [LARGE SCALE GENOMIC DNA]</scope>
    <source>
        <strain evidence="6">CCUG 55590</strain>
    </source>
</reference>
<dbReference type="CDD" id="cd02149">
    <property type="entry name" value="NfsB-like"/>
    <property type="match status" value="1"/>
</dbReference>
<gene>
    <name evidence="5" type="primary">nfsB</name>
    <name evidence="5" type="ORF">ACFQO8_11590</name>
</gene>
<dbReference type="Gene3D" id="3.40.109.10">
    <property type="entry name" value="NADH Oxidase"/>
    <property type="match status" value="1"/>
</dbReference>
<feature type="domain" description="Nitroreductase" evidence="4">
    <location>
        <begin position="9"/>
        <end position="193"/>
    </location>
</feature>
<name>A0ABW2PQE0_9BACL</name>
<dbReference type="Pfam" id="PF00881">
    <property type="entry name" value="Nitroreductase"/>
    <property type="match status" value="1"/>
</dbReference>
<dbReference type="GO" id="GO:0004155">
    <property type="term" value="F:6,7-dihydropteridine reductase activity"/>
    <property type="evidence" value="ECO:0007669"/>
    <property type="project" value="UniProtKB-EC"/>
</dbReference>
<dbReference type="InterPro" id="IPR000415">
    <property type="entry name" value="Nitroreductase-like"/>
</dbReference>
<keyword evidence="6" id="KW-1185">Reference proteome</keyword>
<accession>A0ABW2PQE0</accession>
<evidence type="ECO:0000313" key="6">
    <source>
        <dbReference type="Proteomes" id="UP001596439"/>
    </source>
</evidence>
<dbReference type="SUPFAM" id="SSF55469">
    <property type="entry name" value="FMN-dependent nitroreductase-like"/>
    <property type="match status" value="1"/>
</dbReference>
<dbReference type="EC" id="1.5.1.34" evidence="5"/>
<sequence length="217" mass="24551">MQLVKTLNNRYSTKEFDVSKQISEADMESIKSLLQLSPSSTNVQPWHFVLATTEEGKARVAKAANGFYSFNESKVTNASAVVVFASKTEITEEYLQHVTDKEDEDGRFAEQEFKHANHAGRKIFVDMHKYDYKDLSHWTEKQVYLNLGSFLLGVASLGIDAIPMEGLDMKMLDEEFSLREKGFTSCVVVSLGYRSESDFNADLPKSRLDLAEIIEEV</sequence>
<evidence type="ECO:0000256" key="2">
    <source>
        <dbReference type="ARBA" id="ARBA00022857"/>
    </source>
</evidence>
<dbReference type="EMBL" id="JBHTCE010000002">
    <property type="protein sequence ID" value="MFC7390787.1"/>
    <property type="molecule type" value="Genomic_DNA"/>
</dbReference>
<evidence type="ECO:0000313" key="5">
    <source>
        <dbReference type="EMBL" id="MFC7390787.1"/>
    </source>
</evidence>
<keyword evidence="2" id="KW-0521">NADP</keyword>
<dbReference type="Proteomes" id="UP001596439">
    <property type="component" value="Unassembled WGS sequence"/>
</dbReference>
<comment type="caution">
    <text evidence="5">The sequence shown here is derived from an EMBL/GenBank/DDBJ whole genome shotgun (WGS) entry which is preliminary data.</text>
</comment>
<evidence type="ECO:0000256" key="1">
    <source>
        <dbReference type="ARBA" id="ARBA00007118"/>
    </source>
</evidence>
<evidence type="ECO:0000256" key="3">
    <source>
        <dbReference type="ARBA" id="ARBA00023002"/>
    </source>
</evidence>
<organism evidence="5 6">
    <name type="scientific">Exiguobacterium aestuarii</name>
    <dbReference type="NCBI Taxonomy" id="273527"/>
    <lineage>
        <taxon>Bacteria</taxon>
        <taxon>Bacillati</taxon>
        <taxon>Bacillota</taxon>
        <taxon>Bacilli</taxon>
        <taxon>Bacillales</taxon>
        <taxon>Bacillales Family XII. Incertae Sedis</taxon>
        <taxon>Exiguobacterium</taxon>
    </lineage>
</organism>
<dbReference type="PANTHER" id="PTHR43673">
    <property type="entry name" value="NAD(P)H NITROREDUCTASE YDGI-RELATED"/>
    <property type="match status" value="1"/>
</dbReference>
<dbReference type="PANTHER" id="PTHR43673:SF10">
    <property type="entry name" value="NADH DEHYDROGENASE_NAD(P)H NITROREDUCTASE XCC3605-RELATED"/>
    <property type="match status" value="1"/>
</dbReference>
<keyword evidence="3 5" id="KW-0560">Oxidoreductase</keyword>
<dbReference type="InterPro" id="IPR029479">
    <property type="entry name" value="Nitroreductase"/>
</dbReference>
<proteinExistence type="inferred from homology"/>
<comment type="similarity">
    <text evidence="1">Belongs to the nitroreductase family.</text>
</comment>
<protein>
    <submittedName>
        <fullName evidence="5">Oxygen-insensitive NAD(P)H nitroreductase</fullName>
        <ecNumber evidence="5">1.5.1.34</ecNumber>
    </submittedName>
</protein>
<dbReference type="RefSeq" id="WP_214790254.1">
    <property type="nucleotide sequence ID" value="NZ_JANIEL010000118.1"/>
</dbReference>
<dbReference type="NCBIfam" id="NF008275">
    <property type="entry name" value="PRK11053.1"/>
    <property type="match status" value="1"/>
</dbReference>
<evidence type="ECO:0000259" key="4">
    <source>
        <dbReference type="Pfam" id="PF00881"/>
    </source>
</evidence>
<dbReference type="InterPro" id="IPR033878">
    <property type="entry name" value="NfsB-like"/>
</dbReference>